<keyword evidence="1" id="KW-0732">Signal</keyword>
<reference evidence="2 3" key="1">
    <citation type="submission" date="2019-04" db="EMBL/GenBank/DDBJ databases">
        <title>An improved genome assembly and genetic linkage map for asparagus bean, Vigna unguiculata ssp. sesquipedialis.</title>
        <authorList>
            <person name="Xia Q."/>
            <person name="Zhang R."/>
            <person name="Dong Y."/>
        </authorList>
    </citation>
    <scope>NUCLEOTIDE SEQUENCE [LARGE SCALE GENOMIC DNA]</scope>
    <source>
        <tissue evidence="2">Leaf</tissue>
    </source>
</reference>
<evidence type="ECO:0000313" key="2">
    <source>
        <dbReference type="EMBL" id="QCD83223.1"/>
    </source>
</evidence>
<accession>A0A4D6L3Y9</accession>
<dbReference type="EMBL" id="CP039346">
    <property type="protein sequence ID" value="QCD83223.1"/>
    <property type="molecule type" value="Genomic_DNA"/>
</dbReference>
<sequence length="110" mass="12033">MKVALLIWCLAVGLGRQAIVREQWGPGLGGAWRRGRFRQAIATETVALEQRPPGGVDGLAGRWFKLCVFLGAWRLTVRVPRQAVWMLIAPSGTCPSLGDLAVVSPSCWTY</sequence>
<keyword evidence="3" id="KW-1185">Reference proteome</keyword>
<organism evidence="2 3">
    <name type="scientific">Vigna unguiculata</name>
    <name type="common">Cowpea</name>
    <dbReference type="NCBI Taxonomy" id="3917"/>
    <lineage>
        <taxon>Eukaryota</taxon>
        <taxon>Viridiplantae</taxon>
        <taxon>Streptophyta</taxon>
        <taxon>Embryophyta</taxon>
        <taxon>Tracheophyta</taxon>
        <taxon>Spermatophyta</taxon>
        <taxon>Magnoliopsida</taxon>
        <taxon>eudicotyledons</taxon>
        <taxon>Gunneridae</taxon>
        <taxon>Pentapetalae</taxon>
        <taxon>rosids</taxon>
        <taxon>fabids</taxon>
        <taxon>Fabales</taxon>
        <taxon>Fabaceae</taxon>
        <taxon>Papilionoideae</taxon>
        <taxon>50 kb inversion clade</taxon>
        <taxon>NPAAA clade</taxon>
        <taxon>indigoferoid/millettioid clade</taxon>
        <taxon>Phaseoleae</taxon>
        <taxon>Vigna</taxon>
    </lineage>
</organism>
<feature type="signal peptide" evidence="1">
    <location>
        <begin position="1"/>
        <end position="15"/>
    </location>
</feature>
<feature type="chain" id="PRO_5020041039" evidence="1">
    <location>
        <begin position="16"/>
        <end position="110"/>
    </location>
</feature>
<evidence type="ECO:0000313" key="3">
    <source>
        <dbReference type="Proteomes" id="UP000501690"/>
    </source>
</evidence>
<dbReference type="Proteomes" id="UP000501690">
    <property type="component" value="Linkage Group LG2"/>
</dbReference>
<dbReference type="AlphaFoldDB" id="A0A4D6L3Y9"/>
<evidence type="ECO:0000256" key="1">
    <source>
        <dbReference type="SAM" id="SignalP"/>
    </source>
</evidence>
<name>A0A4D6L3Y9_VIGUN</name>
<gene>
    <name evidence="2" type="ORF">DEO72_LG2g3566</name>
</gene>
<proteinExistence type="predicted"/>
<protein>
    <submittedName>
        <fullName evidence="2">Uncharacterized protein</fullName>
    </submittedName>
</protein>